<dbReference type="CDD" id="cd22438">
    <property type="entry name" value="KH-I_PCBP_rpt1"/>
    <property type="match status" value="1"/>
</dbReference>
<dbReference type="SMART" id="SM00322">
    <property type="entry name" value="KH"/>
    <property type="match status" value="2"/>
</dbReference>
<dbReference type="WBParaSite" id="Pan_g488.t1">
    <property type="protein sequence ID" value="Pan_g488.t1"/>
    <property type="gene ID" value="Pan_g488"/>
</dbReference>
<dbReference type="SUPFAM" id="SSF54791">
    <property type="entry name" value="Eukaryotic type KH-domain (KH-domain type I)"/>
    <property type="match status" value="2"/>
</dbReference>
<dbReference type="PROSITE" id="PS50890">
    <property type="entry name" value="PUA"/>
    <property type="match status" value="1"/>
</dbReference>
<dbReference type="InterPro" id="IPR004088">
    <property type="entry name" value="KH_dom_type_1"/>
</dbReference>
<dbReference type="PROSITE" id="PS50084">
    <property type="entry name" value="KH_TYPE_1"/>
    <property type="match status" value="2"/>
</dbReference>
<evidence type="ECO:0000259" key="4">
    <source>
        <dbReference type="SMART" id="SM00322"/>
    </source>
</evidence>
<dbReference type="InterPro" id="IPR004087">
    <property type="entry name" value="KH_dom"/>
</dbReference>
<accession>A0A7E4W018</accession>
<evidence type="ECO:0000313" key="6">
    <source>
        <dbReference type="WBParaSite" id="Pan_g488.t1"/>
    </source>
</evidence>
<feature type="domain" description="K Homology" evidence="4">
    <location>
        <begin position="181"/>
        <end position="252"/>
    </location>
</feature>
<sequence>MQRYSCQLTHMSLKLETKHRVSSVSVPIWGRTGPVYGQHSHRHLAIRVMTALSTMELNPEFLQQNGSAPSVSPTASLANGQASPNGSAGTSNGGTPQMSVVLTIRLLMQSKEVGSIIGKKGDHVRQIREKSGAKVNISDGSCPERIVTITGNVATIHKAFSMICKKSEEDLQALPNSVPQPPITMRLIVPATQCGSLIGKRGSKIKEIRESTGAAIQVATEMLPTSTERAVTISGTCNAIIDCMQEICTILLEAPPKGTNLPFRPKPSYNPLLIASSAAAAAAAQQQATQHLTAVMQQQQQQQHQLQASQVASVQGYNPAMVSQELARLQPYLAVPRFNLPAGLFQNPALANGLVNLPGTTVACSAANGMIDPTSLFQKDPAAAAIFWAQQQQQLAAAQHAQQAAQQGSSESEKQQAAQVAAAQAAAAMSAQGQNGDQTFDYMQSFAQPYLLNNSMLAGRTMGVGGTPLKPETSSAAAAVLQSSAAARQHRFSPY</sequence>
<evidence type="ECO:0000256" key="3">
    <source>
        <dbReference type="SAM" id="MobiDB-lite"/>
    </source>
</evidence>
<dbReference type="PANTHER" id="PTHR10288">
    <property type="entry name" value="KH DOMAIN CONTAINING RNA BINDING PROTEIN"/>
    <property type="match status" value="1"/>
</dbReference>
<name>A0A7E4W018_PANRE</name>
<feature type="domain" description="K Homology" evidence="4">
    <location>
        <begin position="100"/>
        <end position="168"/>
    </location>
</feature>
<keyword evidence="1" id="KW-0677">Repeat</keyword>
<keyword evidence="5" id="KW-1185">Reference proteome</keyword>
<organism evidence="5 6">
    <name type="scientific">Panagrellus redivivus</name>
    <name type="common">Microworm</name>
    <dbReference type="NCBI Taxonomy" id="6233"/>
    <lineage>
        <taxon>Eukaryota</taxon>
        <taxon>Metazoa</taxon>
        <taxon>Ecdysozoa</taxon>
        <taxon>Nematoda</taxon>
        <taxon>Chromadorea</taxon>
        <taxon>Rhabditida</taxon>
        <taxon>Tylenchina</taxon>
        <taxon>Panagrolaimomorpha</taxon>
        <taxon>Panagrolaimoidea</taxon>
        <taxon>Panagrolaimidae</taxon>
        <taxon>Panagrellus</taxon>
    </lineage>
</organism>
<evidence type="ECO:0000256" key="2">
    <source>
        <dbReference type="PROSITE-ProRule" id="PRU00117"/>
    </source>
</evidence>
<keyword evidence="2" id="KW-0694">RNA-binding</keyword>
<dbReference type="Pfam" id="PF00013">
    <property type="entry name" value="KH_1"/>
    <property type="match status" value="2"/>
</dbReference>
<dbReference type="GO" id="GO:0003723">
    <property type="term" value="F:RNA binding"/>
    <property type="evidence" value="ECO:0007669"/>
    <property type="project" value="UniProtKB-UniRule"/>
</dbReference>
<dbReference type="Proteomes" id="UP000492821">
    <property type="component" value="Unassembled WGS sequence"/>
</dbReference>
<reference evidence="5" key="1">
    <citation type="journal article" date="2013" name="Genetics">
        <title>The draft genome and transcriptome of Panagrellus redivivus are shaped by the harsh demands of a free-living lifestyle.</title>
        <authorList>
            <person name="Srinivasan J."/>
            <person name="Dillman A.R."/>
            <person name="Macchietto M.G."/>
            <person name="Heikkinen L."/>
            <person name="Lakso M."/>
            <person name="Fracchia K.M."/>
            <person name="Antoshechkin I."/>
            <person name="Mortazavi A."/>
            <person name="Wong G."/>
            <person name="Sternberg P.W."/>
        </authorList>
    </citation>
    <scope>NUCLEOTIDE SEQUENCE [LARGE SCALE GENOMIC DNA]</scope>
    <source>
        <strain evidence="5">MT8872</strain>
    </source>
</reference>
<dbReference type="InterPro" id="IPR036612">
    <property type="entry name" value="KH_dom_type_1_sf"/>
</dbReference>
<dbReference type="Gene3D" id="3.30.1370.10">
    <property type="entry name" value="K Homology domain, type 1"/>
    <property type="match status" value="2"/>
</dbReference>
<proteinExistence type="predicted"/>
<reference evidence="6" key="2">
    <citation type="submission" date="2020-10" db="UniProtKB">
        <authorList>
            <consortium name="WormBaseParasite"/>
        </authorList>
    </citation>
    <scope>IDENTIFICATION</scope>
</reference>
<evidence type="ECO:0000313" key="5">
    <source>
        <dbReference type="Proteomes" id="UP000492821"/>
    </source>
</evidence>
<evidence type="ECO:0000256" key="1">
    <source>
        <dbReference type="ARBA" id="ARBA00022737"/>
    </source>
</evidence>
<protein>
    <submittedName>
        <fullName evidence="6">KH domain-containing protein</fullName>
    </submittedName>
</protein>
<feature type="region of interest" description="Disordered" evidence="3">
    <location>
        <begin position="63"/>
        <end position="94"/>
    </location>
</feature>
<dbReference type="CDD" id="cd02396">
    <property type="entry name" value="KH-I_PCBP_rpt2"/>
    <property type="match status" value="1"/>
</dbReference>
<dbReference type="AlphaFoldDB" id="A0A7E4W018"/>